<dbReference type="InterPro" id="IPR053235">
    <property type="entry name" value="Ser_Thr_kinase"/>
</dbReference>
<dbReference type="CDD" id="cd00180">
    <property type="entry name" value="PKc"/>
    <property type="match status" value="1"/>
</dbReference>
<organism evidence="2 3">
    <name type="scientific">Pseudopithomyces chartarum</name>
    <dbReference type="NCBI Taxonomy" id="1892770"/>
    <lineage>
        <taxon>Eukaryota</taxon>
        <taxon>Fungi</taxon>
        <taxon>Dikarya</taxon>
        <taxon>Ascomycota</taxon>
        <taxon>Pezizomycotina</taxon>
        <taxon>Dothideomycetes</taxon>
        <taxon>Pleosporomycetidae</taxon>
        <taxon>Pleosporales</taxon>
        <taxon>Massarineae</taxon>
        <taxon>Didymosphaeriaceae</taxon>
        <taxon>Pseudopithomyces</taxon>
    </lineage>
</organism>
<dbReference type="GO" id="GO:0005737">
    <property type="term" value="C:cytoplasm"/>
    <property type="evidence" value="ECO:0007669"/>
    <property type="project" value="TreeGrafter"/>
</dbReference>
<reference evidence="2 3" key="1">
    <citation type="submission" date="2021-02" db="EMBL/GenBank/DDBJ databases">
        <title>Genome assembly of Pseudopithomyces chartarum.</title>
        <authorList>
            <person name="Jauregui R."/>
            <person name="Singh J."/>
            <person name="Voisey C."/>
        </authorList>
    </citation>
    <scope>NUCLEOTIDE SEQUENCE [LARGE SCALE GENOMIC DNA]</scope>
    <source>
        <strain evidence="2 3">AGR01</strain>
    </source>
</reference>
<name>A0AAN6RJ03_9PLEO</name>
<dbReference type="Proteomes" id="UP001280581">
    <property type="component" value="Unassembled WGS sequence"/>
</dbReference>
<dbReference type="PANTHER" id="PTHR24361:SF613">
    <property type="entry name" value="NUCLEAR RECEPTOR-BINDING PROTEIN-RELATED"/>
    <property type="match status" value="1"/>
</dbReference>
<evidence type="ECO:0000313" key="2">
    <source>
        <dbReference type="EMBL" id="KAK3213487.1"/>
    </source>
</evidence>
<dbReference type="GO" id="GO:0005524">
    <property type="term" value="F:ATP binding"/>
    <property type="evidence" value="ECO:0007669"/>
    <property type="project" value="InterPro"/>
</dbReference>
<dbReference type="PANTHER" id="PTHR24361">
    <property type="entry name" value="MITOGEN-ACTIVATED KINASE KINASE KINASE"/>
    <property type="match status" value="1"/>
</dbReference>
<dbReference type="Pfam" id="PF10544">
    <property type="entry name" value="T5orf172"/>
    <property type="match status" value="1"/>
</dbReference>
<dbReference type="PROSITE" id="PS50011">
    <property type="entry name" value="PROTEIN_KINASE_DOM"/>
    <property type="match status" value="1"/>
</dbReference>
<dbReference type="SUPFAM" id="SSF56112">
    <property type="entry name" value="Protein kinase-like (PK-like)"/>
    <property type="match status" value="1"/>
</dbReference>
<dbReference type="InterPro" id="IPR011009">
    <property type="entry name" value="Kinase-like_dom_sf"/>
</dbReference>
<dbReference type="Gene3D" id="1.10.510.10">
    <property type="entry name" value="Transferase(Phosphotransferase) domain 1"/>
    <property type="match status" value="1"/>
</dbReference>
<accession>A0AAN6RJ03</accession>
<dbReference type="Gene3D" id="3.30.200.20">
    <property type="entry name" value="Phosphorylase Kinase, domain 1"/>
    <property type="match status" value="1"/>
</dbReference>
<keyword evidence="3" id="KW-1185">Reference proteome</keyword>
<feature type="domain" description="Protein kinase" evidence="1">
    <location>
        <begin position="76"/>
        <end position="355"/>
    </location>
</feature>
<gene>
    <name evidence="2" type="ORF">GRF29_28g6966</name>
</gene>
<comment type="caution">
    <text evidence="2">The sequence shown here is derived from an EMBL/GenBank/DDBJ whole genome shotgun (WGS) entry which is preliminary data.</text>
</comment>
<dbReference type="GO" id="GO:0004674">
    <property type="term" value="F:protein serine/threonine kinase activity"/>
    <property type="evidence" value="ECO:0007669"/>
    <property type="project" value="TreeGrafter"/>
</dbReference>
<sequence>MHRHAGYQYATATPTKQYSGTSSAFSASANPNKDWTKTSDLADLNVLPSASKMPQSSTPFRRGEHIEIISRSMLPFRHVDRFGIGMSAVVDIVEDKTTGQKFAHKAFRQYYGAEPEKFKQAFKNEIDIIKRLHSHPHIIQIHWSYACGNELGMLLTPVARDGDLRAYLRRIQDAGEPPTSEQHSVLSRSFGCLASGLAFIHSHKIRHKDTKPQNILVHDGHMIYTDFGIAFDATEQDTTTTGRPEAFTDRYRAPEVANWEPRNRKSDVFSLGCVFIEIMALLSPDAKSRASDPRPYWHWVDDLQNTLIHLGASNSKLSQLFLVFLDMLKPGSADRLDAEVLLHRMRSIQDSHSDLAYKLFCKNCEGSDISTPQNTMEEGEITASSGEDEELHENLFTGKEDRLSNGPAFTPYRDRVSIQAAIRALIRKPLLRKERPGRYIYILWRLHNPDFIKIGYTMDVPRRLKQWEKDCKHRVQEYEQQSTGERVLIANAPRVERLVETELRNLRFEENHCGDAITHIPNGTVLRQNMLPKSSKSTRTGWRKIHINSIKRTTFGDWM</sequence>
<dbReference type="EMBL" id="WVTA01000004">
    <property type="protein sequence ID" value="KAK3213487.1"/>
    <property type="molecule type" value="Genomic_DNA"/>
</dbReference>
<evidence type="ECO:0000259" key="1">
    <source>
        <dbReference type="PROSITE" id="PS50011"/>
    </source>
</evidence>
<dbReference type="AlphaFoldDB" id="A0AAN6RJ03"/>
<dbReference type="InterPro" id="IPR000719">
    <property type="entry name" value="Prot_kinase_dom"/>
</dbReference>
<dbReference type="Pfam" id="PF00069">
    <property type="entry name" value="Pkinase"/>
    <property type="match status" value="1"/>
</dbReference>
<dbReference type="InterPro" id="IPR018306">
    <property type="entry name" value="Phage_T5_Orf172_DNA-bd"/>
</dbReference>
<protein>
    <recommendedName>
        <fullName evidence="1">Protein kinase domain-containing protein</fullName>
    </recommendedName>
</protein>
<proteinExistence type="predicted"/>
<evidence type="ECO:0000313" key="3">
    <source>
        <dbReference type="Proteomes" id="UP001280581"/>
    </source>
</evidence>